<evidence type="ECO:0000313" key="13">
    <source>
        <dbReference type="EMBL" id="SCC78484.1"/>
    </source>
</evidence>
<keyword evidence="3 9" id="KW-0812">Transmembrane</keyword>
<evidence type="ECO:0000259" key="11">
    <source>
        <dbReference type="Pfam" id="PF04234"/>
    </source>
</evidence>
<dbReference type="Proteomes" id="UP000182800">
    <property type="component" value="Unassembled WGS sequence"/>
</dbReference>
<feature type="transmembrane region" description="Helical" evidence="9">
    <location>
        <begin position="271"/>
        <end position="294"/>
    </location>
</feature>
<feature type="domain" description="Copper resistance protein D" evidence="12">
    <location>
        <begin position="305"/>
        <end position="404"/>
    </location>
</feature>
<keyword evidence="14" id="KW-1185">Reference proteome</keyword>
<dbReference type="EMBL" id="FMBM01000001">
    <property type="protein sequence ID" value="SCC78484.1"/>
    <property type="molecule type" value="Genomic_DNA"/>
</dbReference>
<feature type="transmembrane region" description="Helical" evidence="9">
    <location>
        <begin position="246"/>
        <end position="265"/>
    </location>
</feature>
<proteinExistence type="predicted"/>
<feature type="transmembrane region" description="Helical" evidence="9">
    <location>
        <begin position="179"/>
        <end position="201"/>
    </location>
</feature>
<keyword evidence="6 9" id="KW-1133">Transmembrane helix</keyword>
<dbReference type="Pfam" id="PF04234">
    <property type="entry name" value="CopC"/>
    <property type="match status" value="1"/>
</dbReference>
<evidence type="ECO:0000256" key="2">
    <source>
        <dbReference type="ARBA" id="ARBA00022475"/>
    </source>
</evidence>
<dbReference type="InterPro" id="IPR008457">
    <property type="entry name" value="Cu-R_CopD_dom"/>
</dbReference>
<accession>A0ABY0K4I5</accession>
<feature type="transmembrane region" description="Helical" evidence="9">
    <location>
        <begin position="388"/>
        <end position="408"/>
    </location>
</feature>
<evidence type="ECO:0000256" key="4">
    <source>
        <dbReference type="ARBA" id="ARBA00022723"/>
    </source>
</evidence>
<evidence type="ECO:0000256" key="1">
    <source>
        <dbReference type="ARBA" id="ARBA00004651"/>
    </source>
</evidence>
<feature type="transmembrane region" description="Helical" evidence="9">
    <location>
        <begin position="344"/>
        <end position="363"/>
    </location>
</feature>
<evidence type="ECO:0000313" key="14">
    <source>
        <dbReference type="Proteomes" id="UP000182800"/>
    </source>
</evidence>
<feature type="chain" id="PRO_5045266591" evidence="10">
    <location>
        <begin position="36"/>
        <end position="527"/>
    </location>
</feature>
<sequence length="527" mass="55433">MNKGSSRSIKAVLLILVALSVALAAALAISTPAFAHAQLRSGEPPAGTVLDDPPEDVRLTFNEPIGPLQARWFLPGTSEPVDVEARASDATLIVTPPETLPEGTHVLSWRVVSADGHPVGGTHVFSIGTVSEPAEIAEQATAWPAVLSRGLLTITLAFGVGGAFWRVTSGAASPRPARWLALSTLPAAGLLLAAQVMDLIGGGIGALTDLANWSNTIMSPYGYAAILAGFAGLAAWIALLRSRPYLAAIAWFLAAGSFAVAGHAARAEPVMVMAPLVFAHALAMIFWVGALPVLISELSRPDAVQRLQRFSRPALPLVLVLVGTGIALTIRQVETTTGLIETPYGMLLMAKIAVVLGVLLLALRHRFVLTPAMAASPQEALPQLVRSIRIEIVAMLVILALTAGFRILPPPRAMPPSVETAIEAHLHGPTAMADIVMTPGRAGANHITITPLDGNFAPMTPLEVTVFLARPTDGLEPIEIRAEKDDDGIWRAGPIHLPPGGVWDMTLDILITDFEKAVIGTELTLLP</sequence>
<feature type="domain" description="CopC" evidence="11">
    <location>
        <begin position="36"/>
        <end position="127"/>
    </location>
</feature>
<keyword evidence="7" id="KW-0186">Copper</keyword>
<evidence type="ECO:0000256" key="5">
    <source>
        <dbReference type="ARBA" id="ARBA00022729"/>
    </source>
</evidence>
<organism evidence="13 14">
    <name type="scientific">Saliniramus fredricksonii</name>
    <dbReference type="NCBI Taxonomy" id="1653334"/>
    <lineage>
        <taxon>Bacteria</taxon>
        <taxon>Pseudomonadati</taxon>
        <taxon>Pseudomonadota</taxon>
        <taxon>Alphaproteobacteria</taxon>
        <taxon>Hyphomicrobiales</taxon>
        <taxon>Salinarimonadaceae</taxon>
        <taxon>Saliniramus</taxon>
    </lineage>
</organism>
<protein>
    <submittedName>
        <fullName evidence="13">Copper transport protein</fullName>
    </submittedName>
</protein>
<evidence type="ECO:0000256" key="9">
    <source>
        <dbReference type="SAM" id="Phobius"/>
    </source>
</evidence>
<comment type="subcellular location">
    <subcellularLocation>
        <location evidence="1">Cell membrane</location>
        <topology evidence="1">Multi-pass membrane protein</topology>
    </subcellularLocation>
</comment>
<dbReference type="InterPro" id="IPR007348">
    <property type="entry name" value="CopC_dom"/>
</dbReference>
<keyword evidence="2" id="KW-1003">Cell membrane</keyword>
<evidence type="ECO:0000256" key="8">
    <source>
        <dbReference type="ARBA" id="ARBA00023136"/>
    </source>
</evidence>
<comment type="caution">
    <text evidence="13">The sequence shown here is derived from an EMBL/GenBank/DDBJ whole genome shotgun (WGS) entry which is preliminary data.</text>
</comment>
<keyword evidence="5 10" id="KW-0732">Signal</keyword>
<feature type="transmembrane region" description="Helical" evidence="9">
    <location>
        <begin position="221"/>
        <end position="239"/>
    </location>
</feature>
<evidence type="ECO:0000256" key="7">
    <source>
        <dbReference type="ARBA" id="ARBA00023008"/>
    </source>
</evidence>
<gene>
    <name evidence="13" type="ORF">GA0071312_0315</name>
</gene>
<dbReference type="SUPFAM" id="SSF81296">
    <property type="entry name" value="E set domains"/>
    <property type="match status" value="1"/>
</dbReference>
<reference evidence="13 14" key="1">
    <citation type="submission" date="2016-08" db="EMBL/GenBank/DDBJ databases">
        <authorList>
            <person name="Varghese N."/>
            <person name="Submissions Spin"/>
        </authorList>
    </citation>
    <scope>NUCLEOTIDE SEQUENCE [LARGE SCALE GENOMIC DNA]</scope>
    <source>
        <strain evidence="13 14">HL-109</strain>
    </source>
</reference>
<keyword evidence="4" id="KW-0479">Metal-binding</keyword>
<feature type="transmembrane region" description="Helical" evidence="9">
    <location>
        <begin position="314"/>
        <end position="332"/>
    </location>
</feature>
<dbReference type="Pfam" id="PF05425">
    <property type="entry name" value="CopD"/>
    <property type="match status" value="1"/>
</dbReference>
<feature type="transmembrane region" description="Helical" evidence="9">
    <location>
        <begin position="146"/>
        <end position="167"/>
    </location>
</feature>
<evidence type="ECO:0000259" key="12">
    <source>
        <dbReference type="Pfam" id="PF05425"/>
    </source>
</evidence>
<keyword evidence="8 9" id="KW-0472">Membrane</keyword>
<evidence type="ECO:0000256" key="3">
    <source>
        <dbReference type="ARBA" id="ARBA00022692"/>
    </source>
</evidence>
<name>A0ABY0K4I5_9HYPH</name>
<feature type="signal peptide" evidence="10">
    <location>
        <begin position="1"/>
        <end position="35"/>
    </location>
</feature>
<evidence type="ECO:0000256" key="6">
    <source>
        <dbReference type="ARBA" id="ARBA00022989"/>
    </source>
</evidence>
<evidence type="ECO:0000256" key="10">
    <source>
        <dbReference type="SAM" id="SignalP"/>
    </source>
</evidence>
<dbReference type="InterPro" id="IPR014756">
    <property type="entry name" value="Ig_E-set"/>
</dbReference>
<dbReference type="Gene3D" id="2.60.40.1220">
    <property type="match status" value="1"/>
</dbReference>
<dbReference type="InterPro" id="IPR032694">
    <property type="entry name" value="CopC/D"/>
</dbReference>
<dbReference type="PANTHER" id="PTHR34820">
    <property type="entry name" value="INNER MEMBRANE PROTEIN YEBZ"/>
    <property type="match status" value="1"/>
</dbReference>
<dbReference type="PANTHER" id="PTHR34820:SF4">
    <property type="entry name" value="INNER MEMBRANE PROTEIN YEBZ"/>
    <property type="match status" value="1"/>
</dbReference>
<dbReference type="InterPro" id="IPR014755">
    <property type="entry name" value="Cu-Rt/internalin_Ig-like"/>
</dbReference>